<keyword evidence="1" id="KW-1133">Transmembrane helix</keyword>
<dbReference type="EMBL" id="MGHY01000025">
    <property type="protein sequence ID" value="OGM78901.1"/>
    <property type="molecule type" value="Genomic_DNA"/>
</dbReference>
<proteinExistence type="predicted"/>
<gene>
    <name evidence="2" type="ORF">A2382_03335</name>
</gene>
<evidence type="ECO:0000313" key="3">
    <source>
        <dbReference type="Proteomes" id="UP000178999"/>
    </source>
</evidence>
<name>A0A1F8CRL6_9BACT</name>
<dbReference type="AlphaFoldDB" id="A0A1F8CRL6"/>
<evidence type="ECO:0000256" key="1">
    <source>
        <dbReference type="SAM" id="Phobius"/>
    </source>
</evidence>
<comment type="caution">
    <text evidence="2">The sequence shown here is derived from an EMBL/GenBank/DDBJ whole genome shotgun (WGS) entry which is preliminary data.</text>
</comment>
<organism evidence="2 3">
    <name type="scientific">Candidatus Woesebacteria bacterium RIFOXYB1_FULL_38_16</name>
    <dbReference type="NCBI Taxonomy" id="1802538"/>
    <lineage>
        <taxon>Bacteria</taxon>
        <taxon>Candidatus Woeseibacteriota</taxon>
    </lineage>
</organism>
<dbReference type="Proteomes" id="UP000178999">
    <property type="component" value="Unassembled WGS sequence"/>
</dbReference>
<evidence type="ECO:0000313" key="2">
    <source>
        <dbReference type="EMBL" id="OGM78901.1"/>
    </source>
</evidence>
<protein>
    <submittedName>
        <fullName evidence="2">Uncharacterized protein</fullName>
    </submittedName>
</protein>
<reference evidence="2 3" key="1">
    <citation type="journal article" date="2016" name="Nat. Commun.">
        <title>Thousands of microbial genomes shed light on interconnected biogeochemical processes in an aquifer system.</title>
        <authorList>
            <person name="Anantharaman K."/>
            <person name="Brown C.T."/>
            <person name="Hug L.A."/>
            <person name="Sharon I."/>
            <person name="Castelle C.J."/>
            <person name="Probst A.J."/>
            <person name="Thomas B.C."/>
            <person name="Singh A."/>
            <person name="Wilkins M.J."/>
            <person name="Karaoz U."/>
            <person name="Brodie E.L."/>
            <person name="Williams K.H."/>
            <person name="Hubbard S.S."/>
            <person name="Banfield J.F."/>
        </authorList>
    </citation>
    <scope>NUCLEOTIDE SEQUENCE [LARGE SCALE GENOMIC DNA]</scope>
</reference>
<feature type="transmembrane region" description="Helical" evidence="1">
    <location>
        <begin position="210"/>
        <end position="232"/>
    </location>
</feature>
<dbReference type="STRING" id="1802538.A2382_03335"/>
<keyword evidence="1" id="KW-0812">Transmembrane</keyword>
<keyword evidence="1" id="KW-0472">Membrane</keyword>
<sequence>MLRSKKKVIFITSGFLEGAEVEVSGKAKVKKRIKIDWKWSSLMNALAQMVDALEMKSAYLVLGEQFSYDLKFLIPQSMQGLEERRYVFEIVKNKIPEELVDEEWDFRETGVGDDDLKEVFVFVPVKAKFQLIKMYLRDAGCRILAVEPEVIARLRNSDPVIGMALKKDFSGKDQETLNILSLKSEAEVGGENEEYANQPKKKSRVRTSNIFIFLIFIMFVVIVLGVRLFSYFEGELNRLQNPVSYGNTGNELCA</sequence>
<accession>A0A1F8CRL6</accession>